<comment type="caution">
    <text evidence="1">The sequence shown here is derived from an EMBL/GenBank/DDBJ whole genome shotgun (WGS) entry which is preliminary data.</text>
</comment>
<proteinExistence type="predicted"/>
<dbReference type="Proteomes" id="UP000676336">
    <property type="component" value="Unassembled WGS sequence"/>
</dbReference>
<accession>A0A8S3HDV3</accession>
<dbReference type="AlphaFoldDB" id="A0A8S3HDV3"/>
<organism evidence="1 2">
    <name type="scientific">Rotaria magnacalcarata</name>
    <dbReference type="NCBI Taxonomy" id="392030"/>
    <lineage>
        <taxon>Eukaryota</taxon>
        <taxon>Metazoa</taxon>
        <taxon>Spiralia</taxon>
        <taxon>Gnathifera</taxon>
        <taxon>Rotifera</taxon>
        <taxon>Eurotatoria</taxon>
        <taxon>Bdelloidea</taxon>
        <taxon>Philodinida</taxon>
        <taxon>Philodinidae</taxon>
        <taxon>Rotaria</taxon>
    </lineage>
</organism>
<feature type="non-terminal residue" evidence="1">
    <location>
        <position position="1"/>
    </location>
</feature>
<evidence type="ECO:0000313" key="2">
    <source>
        <dbReference type="Proteomes" id="UP000676336"/>
    </source>
</evidence>
<gene>
    <name evidence="1" type="ORF">SMN809_LOCUS69000</name>
</gene>
<reference evidence="1" key="1">
    <citation type="submission" date="2021-02" db="EMBL/GenBank/DDBJ databases">
        <authorList>
            <person name="Nowell W R."/>
        </authorList>
    </citation>
    <scope>NUCLEOTIDE SEQUENCE</scope>
</reference>
<sequence length="146" mass="17061">RPCRAEEITRNGYPKNSYGIYALKNIEPGTLLVVEQPFASIDNRVIGEQRCHSINFWPKNEKISIIDYCNDDILRLLNEVEKQLLIGNTSWITFDKIKLMQPIRRWLIETKHKNVSEKVEDNEISDSLGDGQMPSSCKKHWQKQFL</sequence>
<name>A0A8S3HDV3_9BILA</name>
<protein>
    <submittedName>
        <fullName evidence="1">Uncharacterized protein</fullName>
    </submittedName>
</protein>
<dbReference type="EMBL" id="CAJOBI010318527">
    <property type="protein sequence ID" value="CAF5181191.1"/>
    <property type="molecule type" value="Genomic_DNA"/>
</dbReference>
<feature type="non-terminal residue" evidence="1">
    <location>
        <position position="146"/>
    </location>
</feature>
<evidence type="ECO:0000313" key="1">
    <source>
        <dbReference type="EMBL" id="CAF5181191.1"/>
    </source>
</evidence>